<evidence type="ECO:0000256" key="2">
    <source>
        <dbReference type="ARBA" id="ARBA00023002"/>
    </source>
</evidence>
<evidence type="ECO:0000256" key="3">
    <source>
        <dbReference type="PROSITE-ProRule" id="PRU10007"/>
    </source>
</evidence>
<name>A0A3S0IYT1_9GAMM</name>
<feature type="domain" description="Aldehyde dehydrogenase" evidence="5">
    <location>
        <begin position="3"/>
        <end position="448"/>
    </location>
</feature>
<reference evidence="6 7" key="1">
    <citation type="submission" date="2018-12" db="EMBL/GenBank/DDBJ databases">
        <authorList>
            <person name="Yu L."/>
        </authorList>
    </citation>
    <scope>NUCLEOTIDE SEQUENCE [LARGE SCALE GENOMIC DNA]</scope>
    <source>
        <strain evidence="6 7">HAW-EB5</strain>
    </source>
</reference>
<keyword evidence="2 4" id="KW-0560">Oxidoreductase</keyword>
<comment type="caution">
    <text evidence="6">The sequence shown here is derived from an EMBL/GenBank/DDBJ whole genome shotgun (WGS) entry which is preliminary data.</text>
</comment>
<dbReference type="OrthoDB" id="9812625at2"/>
<comment type="similarity">
    <text evidence="1 4">Belongs to the aldehyde dehydrogenase family.</text>
</comment>
<dbReference type="RefSeq" id="WP_126503537.1">
    <property type="nucleotide sequence ID" value="NZ_RXNV01000001.1"/>
</dbReference>
<dbReference type="InterPro" id="IPR029510">
    <property type="entry name" value="Ald_DH_CS_GLU"/>
</dbReference>
<dbReference type="AlphaFoldDB" id="A0A3S0IYT1"/>
<dbReference type="PROSITE" id="PS00687">
    <property type="entry name" value="ALDEHYDE_DEHYDR_GLU"/>
    <property type="match status" value="1"/>
</dbReference>
<dbReference type="Proteomes" id="UP000282060">
    <property type="component" value="Unassembled WGS sequence"/>
</dbReference>
<proteinExistence type="inferred from homology"/>
<evidence type="ECO:0000259" key="5">
    <source>
        <dbReference type="Pfam" id="PF00171"/>
    </source>
</evidence>
<dbReference type="Gene3D" id="3.40.605.10">
    <property type="entry name" value="Aldehyde Dehydrogenase, Chain A, domain 1"/>
    <property type="match status" value="1"/>
</dbReference>
<organism evidence="6 7">
    <name type="scientific">Shewanella atlantica</name>
    <dbReference type="NCBI Taxonomy" id="271099"/>
    <lineage>
        <taxon>Bacteria</taxon>
        <taxon>Pseudomonadati</taxon>
        <taxon>Pseudomonadota</taxon>
        <taxon>Gammaproteobacteria</taxon>
        <taxon>Alteromonadales</taxon>
        <taxon>Shewanellaceae</taxon>
        <taxon>Shewanella</taxon>
    </lineage>
</organism>
<dbReference type="EMBL" id="RXNV01000001">
    <property type="protein sequence ID" value="RTR34368.1"/>
    <property type="molecule type" value="Genomic_DNA"/>
</dbReference>
<dbReference type="InterPro" id="IPR016162">
    <property type="entry name" value="Ald_DH_N"/>
</dbReference>
<evidence type="ECO:0000313" key="7">
    <source>
        <dbReference type="Proteomes" id="UP000282060"/>
    </source>
</evidence>
<dbReference type="InterPro" id="IPR016163">
    <property type="entry name" value="Ald_DH_C"/>
</dbReference>
<evidence type="ECO:0000256" key="1">
    <source>
        <dbReference type="ARBA" id="ARBA00009986"/>
    </source>
</evidence>
<dbReference type="InterPro" id="IPR015590">
    <property type="entry name" value="Aldehyde_DH_dom"/>
</dbReference>
<keyword evidence="7" id="KW-1185">Reference proteome</keyword>
<evidence type="ECO:0000313" key="6">
    <source>
        <dbReference type="EMBL" id="RTR34368.1"/>
    </source>
</evidence>
<dbReference type="InterPro" id="IPR016161">
    <property type="entry name" value="Ald_DH/histidinol_DH"/>
</dbReference>
<sequence>MNRTLKSINPSTLEVVGEVPISSVEEIHKQVRIAREALKTWRETSLSDRAECLSNAGQALVENAEEFGEILSKEMGKPLKSGIGEVRNCGNSIAGKVKAIKSALQTVVHANDSAQTSITYQAIGVVGVISPWNYPMAMPQWMLLPALMAGNTVILKPSEETPLIAQCYVDTLNQFLPAGVLQIAHGADEQGKALVEADINLITFTGSRAVGIDIMKRSADGLKRLVLELGGKDPLIVLRDADIEKAAEFAVSNSVDNAGQMCVSTERVFVHEDIADAFEQRVVDIAKEIKVGPWNESGVQMGPMIHDKQRLHVLNQIDAAITKGASVLLGGKNLRKGYVMPTVLGGVTHDMSIAKDETFGPVVCITRYSEIDDAVQQANDTVYGLGAVVFGRDESATEKVANRLEAGMVGINKSIFGVGDNPWVGAKQSGFGYHGSPDGYRQFSQVRVISKAAD</sequence>
<dbReference type="GO" id="GO:0009450">
    <property type="term" value="P:gamma-aminobutyric acid catabolic process"/>
    <property type="evidence" value="ECO:0007669"/>
    <property type="project" value="TreeGrafter"/>
</dbReference>
<dbReference type="PANTHER" id="PTHR43353">
    <property type="entry name" value="SUCCINATE-SEMIALDEHYDE DEHYDROGENASE, MITOCHONDRIAL"/>
    <property type="match status" value="1"/>
</dbReference>
<gene>
    <name evidence="6" type="ORF">EKG39_01445</name>
</gene>
<dbReference type="FunFam" id="3.40.309.10:FF:000009">
    <property type="entry name" value="Aldehyde dehydrogenase A"/>
    <property type="match status" value="1"/>
</dbReference>
<dbReference type="SUPFAM" id="SSF53720">
    <property type="entry name" value="ALDH-like"/>
    <property type="match status" value="1"/>
</dbReference>
<dbReference type="InterPro" id="IPR050740">
    <property type="entry name" value="Aldehyde_DH_Superfamily"/>
</dbReference>
<dbReference type="Pfam" id="PF00171">
    <property type="entry name" value="Aldedh"/>
    <property type="match status" value="1"/>
</dbReference>
<evidence type="ECO:0000256" key="4">
    <source>
        <dbReference type="RuleBase" id="RU003345"/>
    </source>
</evidence>
<accession>A0A3S0IYT1</accession>
<dbReference type="PANTHER" id="PTHR43353:SF6">
    <property type="entry name" value="CYTOPLASMIC ALDEHYDE DEHYDROGENASE (EUROFUNG)"/>
    <property type="match status" value="1"/>
</dbReference>
<feature type="active site" evidence="3">
    <location>
        <position position="228"/>
    </location>
</feature>
<dbReference type="Gene3D" id="3.40.309.10">
    <property type="entry name" value="Aldehyde Dehydrogenase, Chain A, domain 2"/>
    <property type="match status" value="1"/>
</dbReference>
<protein>
    <submittedName>
        <fullName evidence="6">Aldehyde dehydrogenase</fullName>
    </submittedName>
</protein>
<dbReference type="GO" id="GO:0004777">
    <property type="term" value="F:succinate-semialdehyde dehydrogenase (NAD+) activity"/>
    <property type="evidence" value="ECO:0007669"/>
    <property type="project" value="TreeGrafter"/>
</dbReference>